<organism evidence="2">
    <name type="scientific">Melampsora larici-populina (strain 98AG31 / pathotype 3-4-7)</name>
    <name type="common">Poplar leaf rust fungus</name>
    <dbReference type="NCBI Taxonomy" id="747676"/>
    <lineage>
        <taxon>Eukaryota</taxon>
        <taxon>Fungi</taxon>
        <taxon>Dikarya</taxon>
        <taxon>Basidiomycota</taxon>
        <taxon>Pucciniomycotina</taxon>
        <taxon>Pucciniomycetes</taxon>
        <taxon>Pucciniales</taxon>
        <taxon>Melampsoraceae</taxon>
        <taxon>Melampsora</taxon>
    </lineage>
</organism>
<dbReference type="HOGENOM" id="CLU_2590253_0_0_1"/>
<sequence>MFIMMKQRIRVYGHKYSIIFLDQMKSMPDQELPDRRSDDHQDYYQRHTTHPYEFHDDDAQDYNSLSRRIDLHDYELGTLR</sequence>
<dbReference type="RefSeq" id="XP_007418532.1">
    <property type="nucleotide sequence ID" value="XM_007418470.1"/>
</dbReference>
<reference evidence="2" key="1">
    <citation type="journal article" date="2011" name="Proc. Natl. Acad. Sci. U.S.A.">
        <title>Obligate biotrophy features unraveled by the genomic analysis of rust fungi.</title>
        <authorList>
            <person name="Duplessis S."/>
            <person name="Cuomo C.A."/>
            <person name="Lin Y.-C."/>
            <person name="Aerts A."/>
            <person name="Tisserant E."/>
            <person name="Veneault-Fourrey C."/>
            <person name="Joly D.L."/>
            <person name="Hacquard S."/>
            <person name="Amselem J."/>
            <person name="Cantarel B.L."/>
            <person name="Chiu R."/>
            <person name="Coutinho P.M."/>
            <person name="Feau N."/>
            <person name="Field M."/>
            <person name="Frey P."/>
            <person name="Gelhaye E."/>
            <person name="Goldberg J."/>
            <person name="Grabherr M.G."/>
            <person name="Kodira C.D."/>
            <person name="Kohler A."/>
            <person name="Kuees U."/>
            <person name="Lindquist E.A."/>
            <person name="Lucas S.M."/>
            <person name="Mago R."/>
            <person name="Mauceli E."/>
            <person name="Morin E."/>
            <person name="Murat C."/>
            <person name="Pangilinan J.L."/>
            <person name="Park R."/>
            <person name="Pearson M."/>
            <person name="Quesneville H."/>
            <person name="Rouhier N."/>
            <person name="Sakthikumar S."/>
            <person name="Salamov A.A."/>
            <person name="Schmutz J."/>
            <person name="Selles B."/>
            <person name="Shapiro H."/>
            <person name="Tanguay P."/>
            <person name="Tuskan G.A."/>
            <person name="Henrissat B."/>
            <person name="Van de Peer Y."/>
            <person name="Rouze P."/>
            <person name="Ellis J.G."/>
            <person name="Dodds P.N."/>
            <person name="Schein J.E."/>
            <person name="Zhong S."/>
            <person name="Hamelin R.C."/>
            <person name="Grigoriev I.V."/>
            <person name="Szabo L.J."/>
            <person name="Martin F."/>
        </authorList>
    </citation>
    <scope>NUCLEOTIDE SEQUENCE [LARGE SCALE GENOMIC DNA]</scope>
    <source>
        <strain evidence="2">98AG31 / pathotype 3-4-7</strain>
    </source>
</reference>
<dbReference type="Proteomes" id="UP000001072">
    <property type="component" value="Unassembled WGS sequence"/>
</dbReference>
<name>F4SAX5_MELLP</name>
<protein>
    <submittedName>
        <fullName evidence="1">Uncharacterized protein</fullName>
    </submittedName>
</protein>
<dbReference type="EMBL" id="GL883182">
    <property type="protein sequence ID" value="EGF98182.1"/>
    <property type="molecule type" value="Genomic_DNA"/>
</dbReference>
<gene>
    <name evidence="1" type="ORF">MELLADRAFT_76113</name>
</gene>
<evidence type="ECO:0000313" key="2">
    <source>
        <dbReference type="Proteomes" id="UP000001072"/>
    </source>
</evidence>
<accession>F4SAX5</accession>
<dbReference type="VEuPathDB" id="FungiDB:MELLADRAFT_76113"/>
<dbReference type="InParanoid" id="F4SAX5"/>
<proteinExistence type="predicted"/>
<keyword evidence="2" id="KW-1185">Reference proteome</keyword>
<dbReference type="AlphaFoldDB" id="F4SAX5"/>
<dbReference type="KEGG" id="mlr:MELLADRAFT_76113"/>
<dbReference type="GeneID" id="18932728"/>
<evidence type="ECO:0000313" key="1">
    <source>
        <dbReference type="EMBL" id="EGF98182.1"/>
    </source>
</evidence>